<dbReference type="Proteomes" id="UP000594638">
    <property type="component" value="Unassembled WGS sequence"/>
</dbReference>
<dbReference type="Gene3D" id="1.20.5.4130">
    <property type="match status" value="1"/>
</dbReference>
<gene>
    <name evidence="1" type="ORF">OLEA9_A028690</name>
</gene>
<comment type="caution">
    <text evidence="1">The sequence shown here is derived from an EMBL/GenBank/DDBJ whole genome shotgun (WGS) entry which is preliminary data.</text>
</comment>
<dbReference type="OrthoDB" id="907023at2759"/>
<reference evidence="1 2" key="1">
    <citation type="submission" date="2019-12" db="EMBL/GenBank/DDBJ databases">
        <authorList>
            <person name="Alioto T."/>
            <person name="Alioto T."/>
            <person name="Gomez Garrido J."/>
        </authorList>
    </citation>
    <scope>NUCLEOTIDE SEQUENCE [LARGE SCALE GENOMIC DNA]</scope>
</reference>
<evidence type="ECO:0000313" key="2">
    <source>
        <dbReference type="Proteomes" id="UP000594638"/>
    </source>
</evidence>
<proteinExistence type="predicted"/>
<evidence type="ECO:0008006" key="3">
    <source>
        <dbReference type="Google" id="ProtNLM"/>
    </source>
</evidence>
<dbReference type="EMBL" id="CACTIH010009210">
    <property type="protein sequence ID" value="CAA3027585.1"/>
    <property type="molecule type" value="Genomic_DNA"/>
</dbReference>
<protein>
    <recommendedName>
        <fullName evidence="3">Rx N-terminal domain-containing protein</fullName>
    </recommendedName>
</protein>
<dbReference type="Gramene" id="OE9A028690T1">
    <property type="protein sequence ID" value="OE9A028690C1"/>
    <property type="gene ID" value="OE9A028690"/>
</dbReference>
<keyword evidence="2" id="KW-1185">Reference proteome</keyword>
<sequence length="170" mass="19456">MAYTVLLSLSQILERTLHHDYSCLIFDERQQIMSLLQRVCSLQDFLENSSQKSNEVIECLESRIINAVYEVEDVVEFHMRDRVLSRSESLGDGDESFETFGVYLEEAVKEFDSIEKETREMGIKDQQPLTSLLCADSPKQPVFSGTSFVVGLDDDFGEDQGSTNKRFFQS</sequence>
<accession>A0A8S0V2Z1</accession>
<organism evidence="1 2">
    <name type="scientific">Olea europaea subsp. europaea</name>
    <dbReference type="NCBI Taxonomy" id="158383"/>
    <lineage>
        <taxon>Eukaryota</taxon>
        <taxon>Viridiplantae</taxon>
        <taxon>Streptophyta</taxon>
        <taxon>Embryophyta</taxon>
        <taxon>Tracheophyta</taxon>
        <taxon>Spermatophyta</taxon>
        <taxon>Magnoliopsida</taxon>
        <taxon>eudicotyledons</taxon>
        <taxon>Gunneridae</taxon>
        <taxon>Pentapetalae</taxon>
        <taxon>asterids</taxon>
        <taxon>lamiids</taxon>
        <taxon>Lamiales</taxon>
        <taxon>Oleaceae</taxon>
        <taxon>Oleeae</taxon>
        <taxon>Olea</taxon>
    </lineage>
</organism>
<dbReference type="AlphaFoldDB" id="A0A8S0V2Z1"/>
<evidence type="ECO:0000313" key="1">
    <source>
        <dbReference type="EMBL" id="CAA3027585.1"/>
    </source>
</evidence>
<name>A0A8S0V2Z1_OLEEU</name>